<gene>
    <name evidence="2" type="ORF">TTEB3V08_LOCUS3048</name>
</gene>
<evidence type="ECO:0000256" key="1">
    <source>
        <dbReference type="SAM" id="MobiDB-lite"/>
    </source>
</evidence>
<reference evidence="2" key="1">
    <citation type="submission" date="2020-11" db="EMBL/GenBank/DDBJ databases">
        <authorList>
            <person name="Tran Van P."/>
        </authorList>
    </citation>
    <scope>NUCLEOTIDE SEQUENCE</scope>
</reference>
<dbReference type="EMBL" id="OE000761">
    <property type="protein sequence ID" value="CAD7454959.1"/>
    <property type="molecule type" value="Genomic_DNA"/>
</dbReference>
<sequence length="183" mass="20834">MHRISLPVEAIPIFTLIGFNVEKVNLHLHGGRVENHLGETTPFPPERDSNLNLLVLGSISQHETSALANYATERSQEPHLTTPSLADCRYLTRDLERRGRFVGGPFRELTWASDGVMFYSRDAKSMSDEPNMAHEKRANRLKGVSFVDRASDTDRRKPEEASAAQRTNWHKHCRASVYHFKPQ</sequence>
<feature type="compositionally biased region" description="Basic and acidic residues" evidence="1">
    <location>
        <begin position="149"/>
        <end position="160"/>
    </location>
</feature>
<organism evidence="2">
    <name type="scientific">Timema tahoe</name>
    <dbReference type="NCBI Taxonomy" id="61484"/>
    <lineage>
        <taxon>Eukaryota</taxon>
        <taxon>Metazoa</taxon>
        <taxon>Ecdysozoa</taxon>
        <taxon>Arthropoda</taxon>
        <taxon>Hexapoda</taxon>
        <taxon>Insecta</taxon>
        <taxon>Pterygota</taxon>
        <taxon>Neoptera</taxon>
        <taxon>Polyneoptera</taxon>
        <taxon>Phasmatodea</taxon>
        <taxon>Timematodea</taxon>
        <taxon>Timematoidea</taxon>
        <taxon>Timematidae</taxon>
        <taxon>Timema</taxon>
    </lineage>
</organism>
<protein>
    <submittedName>
        <fullName evidence="2">Uncharacterized protein</fullName>
    </submittedName>
</protein>
<name>A0A7R9FLZ5_9NEOP</name>
<dbReference type="AlphaFoldDB" id="A0A7R9FLZ5"/>
<accession>A0A7R9FLZ5</accession>
<evidence type="ECO:0000313" key="2">
    <source>
        <dbReference type="EMBL" id="CAD7454959.1"/>
    </source>
</evidence>
<feature type="region of interest" description="Disordered" evidence="1">
    <location>
        <begin position="147"/>
        <end position="168"/>
    </location>
</feature>
<proteinExistence type="predicted"/>